<feature type="disulfide bond" evidence="5">
    <location>
        <begin position="110"/>
        <end position="125"/>
    </location>
</feature>
<dbReference type="Proteomes" id="UP000823388">
    <property type="component" value="Chromosome 7N"/>
</dbReference>
<dbReference type="PROSITE" id="PS00026">
    <property type="entry name" value="CHIT_BIND_I_1"/>
    <property type="match status" value="1"/>
</dbReference>
<dbReference type="CDD" id="cd06921">
    <property type="entry name" value="ChtBD1_GH19_hevein"/>
    <property type="match status" value="1"/>
</dbReference>
<dbReference type="CDD" id="cd00035">
    <property type="entry name" value="ChtBD1"/>
    <property type="match status" value="1"/>
</dbReference>
<feature type="domain" description="Chitin-binding type-1" evidence="6">
    <location>
        <begin position="107"/>
        <end position="148"/>
    </location>
</feature>
<keyword evidence="3 5" id="KW-1015">Disulfide bond</keyword>
<dbReference type="Pfam" id="PF00187">
    <property type="entry name" value="Chitin_bind_1"/>
    <property type="match status" value="2"/>
</dbReference>
<dbReference type="EMBL" id="CM029050">
    <property type="protein sequence ID" value="KAG2565353.1"/>
    <property type="molecule type" value="Genomic_DNA"/>
</dbReference>
<evidence type="ECO:0000313" key="8">
    <source>
        <dbReference type="Proteomes" id="UP000823388"/>
    </source>
</evidence>
<keyword evidence="4" id="KW-0873">Pyrrolidone carboxylic acid</keyword>
<dbReference type="InterPro" id="IPR018371">
    <property type="entry name" value="Chitin-binding_1_CS"/>
</dbReference>
<comment type="caution">
    <text evidence="7">The sequence shown here is derived from an EMBL/GenBank/DDBJ whole genome shotgun (WGS) entry which is preliminary data.</text>
</comment>
<evidence type="ECO:0000256" key="5">
    <source>
        <dbReference type="PROSITE-ProRule" id="PRU00261"/>
    </source>
</evidence>
<dbReference type="PANTHER" id="PTHR47849:SF12">
    <property type="match status" value="1"/>
</dbReference>
<dbReference type="InterPro" id="IPR036861">
    <property type="entry name" value="Endochitinase-like_sf"/>
</dbReference>
<dbReference type="InterPro" id="IPR001002">
    <property type="entry name" value="Chitin-bd_1"/>
</dbReference>
<reference evidence="7" key="1">
    <citation type="submission" date="2020-05" db="EMBL/GenBank/DDBJ databases">
        <title>WGS assembly of Panicum virgatum.</title>
        <authorList>
            <person name="Lovell J.T."/>
            <person name="Jenkins J."/>
            <person name="Shu S."/>
            <person name="Juenger T.E."/>
            <person name="Schmutz J."/>
        </authorList>
    </citation>
    <scope>NUCLEOTIDE SEQUENCE</scope>
    <source>
        <strain evidence="7">AP13</strain>
    </source>
</reference>
<organism evidence="7 8">
    <name type="scientific">Panicum virgatum</name>
    <name type="common">Blackwell switchgrass</name>
    <dbReference type="NCBI Taxonomy" id="38727"/>
    <lineage>
        <taxon>Eukaryota</taxon>
        <taxon>Viridiplantae</taxon>
        <taxon>Streptophyta</taxon>
        <taxon>Embryophyta</taxon>
        <taxon>Tracheophyta</taxon>
        <taxon>Spermatophyta</taxon>
        <taxon>Magnoliopsida</taxon>
        <taxon>Liliopsida</taxon>
        <taxon>Poales</taxon>
        <taxon>Poaceae</taxon>
        <taxon>PACMAD clade</taxon>
        <taxon>Panicoideae</taxon>
        <taxon>Panicodae</taxon>
        <taxon>Paniceae</taxon>
        <taxon>Panicinae</taxon>
        <taxon>Panicum</taxon>
        <taxon>Panicum sect. Hiantes</taxon>
    </lineage>
</organism>
<evidence type="ECO:0000256" key="4">
    <source>
        <dbReference type="ARBA" id="ARBA00023283"/>
    </source>
</evidence>
<feature type="disulfide bond" evidence="5">
    <location>
        <begin position="50"/>
        <end position="65"/>
    </location>
</feature>
<dbReference type="GO" id="GO:0030246">
    <property type="term" value="F:carbohydrate binding"/>
    <property type="evidence" value="ECO:0007669"/>
    <property type="project" value="UniProtKB-KW"/>
</dbReference>
<accession>A0A8T0PTN1</accession>
<evidence type="ECO:0000256" key="1">
    <source>
        <dbReference type="ARBA" id="ARBA00022669"/>
    </source>
</evidence>
<dbReference type="AlphaFoldDB" id="A0A8T0PTN1"/>
<keyword evidence="1 5" id="KW-0147">Chitin-binding</keyword>
<name>A0A8T0PTN1_PANVG</name>
<proteinExistence type="predicted"/>
<dbReference type="PANTHER" id="PTHR47849">
    <property type="entry name" value="CHITIN-BINDING LECTIN 1"/>
    <property type="match status" value="1"/>
</dbReference>
<dbReference type="GO" id="GO:0008061">
    <property type="term" value="F:chitin binding"/>
    <property type="evidence" value="ECO:0007669"/>
    <property type="project" value="UniProtKB-UniRule"/>
</dbReference>
<feature type="disulfide bond" evidence="5">
    <location>
        <begin position="82"/>
        <end position="86"/>
    </location>
</feature>
<evidence type="ECO:0000259" key="6">
    <source>
        <dbReference type="PROSITE" id="PS50941"/>
    </source>
</evidence>
<evidence type="ECO:0000313" key="7">
    <source>
        <dbReference type="EMBL" id="KAG2565353.1"/>
    </source>
</evidence>
<protein>
    <recommendedName>
        <fullName evidence="6">Chitin-binding type-1 domain-containing protein</fullName>
    </recommendedName>
</protein>
<dbReference type="PRINTS" id="PR00451">
    <property type="entry name" value="CHITINBINDNG"/>
</dbReference>
<dbReference type="SMART" id="SM00270">
    <property type="entry name" value="ChtBD1"/>
    <property type="match status" value="2"/>
</dbReference>
<feature type="disulfide bond" evidence="5">
    <location>
        <begin position="64"/>
        <end position="78"/>
    </location>
</feature>
<gene>
    <name evidence="7" type="ORF">PVAP13_7NG057817</name>
</gene>
<keyword evidence="8" id="KW-1185">Reference proteome</keyword>
<feature type="disulfide bond" evidence="5">
    <location>
        <begin position="124"/>
        <end position="138"/>
    </location>
</feature>
<sequence length="149" mass="14980">MRKANQLKMAENSPKRIIATAGLAAKIMVLTALDHVYLAAAAEAQAVPTCGFQVGGAVCGDGRCCSRFGYCGSGPAYCGFGCQSNCHEGPAPAPTPTLAGVELVKVGEQCGIQAGGAMCANNLCCSQFGFCGLGAKYCGVGCQSQCSGP</sequence>
<feature type="disulfide bond" evidence="5">
    <location>
        <begin position="142"/>
        <end position="146"/>
    </location>
</feature>
<dbReference type="Gene3D" id="3.30.60.10">
    <property type="entry name" value="Endochitinase-like"/>
    <property type="match status" value="2"/>
</dbReference>
<feature type="domain" description="Chitin-binding type-1" evidence="6">
    <location>
        <begin position="47"/>
        <end position="88"/>
    </location>
</feature>
<feature type="disulfide bond" evidence="5">
    <location>
        <begin position="59"/>
        <end position="71"/>
    </location>
</feature>
<keyword evidence="2" id="KW-0430">Lectin</keyword>
<feature type="disulfide bond" evidence="5">
    <location>
        <begin position="119"/>
        <end position="131"/>
    </location>
</feature>
<dbReference type="PROSITE" id="PS50941">
    <property type="entry name" value="CHIT_BIND_I_2"/>
    <property type="match status" value="2"/>
</dbReference>
<evidence type="ECO:0000256" key="2">
    <source>
        <dbReference type="ARBA" id="ARBA00022734"/>
    </source>
</evidence>
<evidence type="ECO:0000256" key="3">
    <source>
        <dbReference type="ARBA" id="ARBA00023157"/>
    </source>
</evidence>
<dbReference type="SUPFAM" id="SSF57016">
    <property type="entry name" value="Plant lectins/antimicrobial peptides"/>
    <property type="match status" value="2"/>
</dbReference>